<protein>
    <submittedName>
        <fullName evidence="3">Uncharacterized protein</fullName>
    </submittedName>
</protein>
<keyword evidence="1" id="KW-0812">Transmembrane</keyword>
<dbReference type="AlphaFoldDB" id="A0A292Q6N5"/>
<name>A0A292Q6N5_9PEZI</name>
<gene>
    <name evidence="3" type="ORF">GSTUAT00001266001</name>
</gene>
<dbReference type="EMBL" id="LN890956">
    <property type="protein sequence ID" value="CUS14741.1"/>
    <property type="molecule type" value="Genomic_DNA"/>
</dbReference>
<feature type="signal peptide" evidence="2">
    <location>
        <begin position="1"/>
        <end position="16"/>
    </location>
</feature>
<organism evidence="3 4">
    <name type="scientific">Tuber aestivum</name>
    <name type="common">summer truffle</name>
    <dbReference type="NCBI Taxonomy" id="59557"/>
    <lineage>
        <taxon>Eukaryota</taxon>
        <taxon>Fungi</taxon>
        <taxon>Dikarya</taxon>
        <taxon>Ascomycota</taxon>
        <taxon>Pezizomycotina</taxon>
        <taxon>Pezizomycetes</taxon>
        <taxon>Pezizales</taxon>
        <taxon>Tuberaceae</taxon>
        <taxon>Tuber</taxon>
    </lineage>
</organism>
<keyword evidence="1" id="KW-0472">Membrane</keyword>
<evidence type="ECO:0000256" key="2">
    <source>
        <dbReference type="SAM" id="SignalP"/>
    </source>
</evidence>
<feature type="chain" id="PRO_5013081443" evidence="2">
    <location>
        <begin position="17"/>
        <end position="419"/>
    </location>
</feature>
<evidence type="ECO:0000313" key="4">
    <source>
        <dbReference type="Proteomes" id="UP001412239"/>
    </source>
</evidence>
<keyword evidence="1" id="KW-1133">Transmembrane helix</keyword>
<evidence type="ECO:0000313" key="3">
    <source>
        <dbReference type="EMBL" id="CUS14741.1"/>
    </source>
</evidence>
<proteinExistence type="predicted"/>
<dbReference type="PANTHER" id="PTHR40622:SF1">
    <property type="match status" value="1"/>
</dbReference>
<reference evidence="3" key="1">
    <citation type="submission" date="2015-10" db="EMBL/GenBank/DDBJ databases">
        <authorList>
            <person name="Regsiter A."/>
            <person name="william w."/>
        </authorList>
    </citation>
    <scope>NUCLEOTIDE SEQUENCE</scope>
    <source>
        <strain evidence="3">Montdore</strain>
    </source>
</reference>
<dbReference type="PANTHER" id="PTHR40622">
    <property type="match status" value="1"/>
</dbReference>
<keyword evidence="2" id="KW-0732">Signal</keyword>
<keyword evidence="4" id="KW-1185">Reference proteome</keyword>
<feature type="transmembrane region" description="Helical" evidence="1">
    <location>
        <begin position="342"/>
        <end position="371"/>
    </location>
</feature>
<accession>A0A292Q6N5</accession>
<dbReference type="Proteomes" id="UP001412239">
    <property type="component" value="Unassembled WGS sequence"/>
</dbReference>
<sequence length="419" mass="46793">MRYLLAAAPFVIPALGAAVATIDRPLDELLRGFKGSEESYAIHHHKGESFLTARVACNGCRAYAGSKDENGSKYVPNMSLETDLIFDVRIPNDEPTTLKINDAGVIPFGPNLAVKAYQIPRQIETEHFLFETAESEWKNLPIGYDLMLQSSREGPESTQKQVTVSFRVTSVGSERNDAIPELEVVVDEDVATKELTMKSVSVKKLAGPPLIWLDELEMKDLIPLFTLPPLLDAPATLDDTTPVDVDIEIEMEKVPCGTNLRCILDHAIDNLRAMKDTVMGPHRPCSHRNQEEPNLDEELVSILPIDFDFPDVPHYEDFENLRAVEEEKPTLGFNFLNMLPKVMLPIFIGITAGAAVSLLGLILGQLFMLGWKRIRASRGPRCSYKRCNSSDEARTMLVIEEEEGLPEYRDEGIEVVEKE</sequence>
<evidence type="ECO:0000256" key="1">
    <source>
        <dbReference type="SAM" id="Phobius"/>
    </source>
</evidence>